<dbReference type="InterPro" id="IPR036271">
    <property type="entry name" value="Tet_transcr_reg_TetR-rel_C_sf"/>
</dbReference>
<dbReference type="EMBL" id="AUBJ02000001">
    <property type="protein sequence ID" value="MCP2333059.1"/>
    <property type="molecule type" value="Genomic_DNA"/>
</dbReference>
<dbReference type="InterPro" id="IPR050109">
    <property type="entry name" value="HTH-type_TetR-like_transc_reg"/>
</dbReference>
<reference evidence="7 8" key="1">
    <citation type="submission" date="2013-07" db="EMBL/GenBank/DDBJ databases">
        <authorList>
            <consortium name="DOE Joint Genome Institute"/>
            <person name="Reeve W."/>
            <person name="Huntemann M."/>
            <person name="Han J."/>
            <person name="Chen A."/>
            <person name="Kyrpides N."/>
            <person name="Mavromatis K."/>
            <person name="Markowitz V."/>
            <person name="Palaniappan K."/>
            <person name="Ivanova N."/>
            <person name="Schaumberg A."/>
            <person name="Pati A."/>
            <person name="Liolios K."/>
            <person name="Nordberg H.P."/>
            <person name="Cantor M.N."/>
            <person name="Hua S.X."/>
            <person name="Woyke T."/>
        </authorList>
    </citation>
    <scope>NUCLEOTIDE SEQUENCE [LARGE SCALE GENOMIC DNA]</scope>
    <source>
        <strain evidence="7 8">DSM 43889</strain>
    </source>
</reference>
<protein>
    <submittedName>
        <fullName evidence="7">Transcriptional regulator, TetR family</fullName>
    </submittedName>
</protein>
<dbReference type="Pfam" id="PF00440">
    <property type="entry name" value="TetR_N"/>
    <property type="match status" value="1"/>
</dbReference>
<organism evidence="7 8">
    <name type="scientific">Actinoalloteichus caeruleus DSM 43889</name>
    <dbReference type="NCBI Taxonomy" id="1120930"/>
    <lineage>
        <taxon>Bacteria</taxon>
        <taxon>Bacillati</taxon>
        <taxon>Actinomycetota</taxon>
        <taxon>Actinomycetes</taxon>
        <taxon>Pseudonocardiales</taxon>
        <taxon>Pseudonocardiaceae</taxon>
        <taxon>Actinoalloteichus</taxon>
        <taxon>Actinoalloteichus cyanogriseus</taxon>
    </lineage>
</organism>
<dbReference type="InterPro" id="IPR039538">
    <property type="entry name" value="BetI_C"/>
</dbReference>
<reference evidence="7 8" key="2">
    <citation type="submission" date="2022-06" db="EMBL/GenBank/DDBJ databases">
        <title>Genomic Encyclopedia of Type Strains, Phase I: the one thousand microbial genomes (KMG-I) project.</title>
        <authorList>
            <person name="Kyrpides N."/>
        </authorList>
    </citation>
    <scope>NUCLEOTIDE SEQUENCE [LARGE SCALE GENOMIC DNA]</scope>
    <source>
        <strain evidence="7 8">DSM 43889</strain>
    </source>
</reference>
<keyword evidence="8" id="KW-1185">Reference proteome</keyword>
<name>A0ABT1JLL2_ACTCY</name>
<feature type="domain" description="HTH tetR-type" evidence="6">
    <location>
        <begin position="39"/>
        <end position="99"/>
    </location>
</feature>
<dbReference type="Pfam" id="PF13977">
    <property type="entry name" value="TetR_C_6"/>
    <property type="match status" value="1"/>
</dbReference>
<evidence type="ECO:0000256" key="1">
    <source>
        <dbReference type="ARBA" id="ARBA00022491"/>
    </source>
</evidence>
<proteinExistence type="predicted"/>
<keyword evidence="3 5" id="KW-0238">DNA-binding</keyword>
<dbReference type="PANTHER" id="PTHR30055">
    <property type="entry name" value="HTH-TYPE TRANSCRIPTIONAL REGULATOR RUTR"/>
    <property type="match status" value="1"/>
</dbReference>
<evidence type="ECO:0000259" key="6">
    <source>
        <dbReference type="PROSITE" id="PS50977"/>
    </source>
</evidence>
<dbReference type="PROSITE" id="PS50977">
    <property type="entry name" value="HTH_TETR_2"/>
    <property type="match status" value="1"/>
</dbReference>
<dbReference type="InterPro" id="IPR009057">
    <property type="entry name" value="Homeodomain-like_sf"/>
</dbReference>
<dbReference type="Gene3D" id="1.10.357.10">
    <property type="entry name" value="Tetracycline Repressor, domain 2"/>
    <property type="match status" value="1"/>
</dbReference>
<keyword evidence="2" id="KW-0805">Transcription regulation</keyword>
<evidence type="ECO:0000256" key="2">
    <source>
        <dbReference type="ARBA" id="ARBA00023015"/>
    </source>
</evidence>
<evidence type="ECO:0000256" key="3">
    <source>
        <dbReference type="ARBA" id="ARBA00023125"/>
    </source>
</evidence>
<evidence type="ECO:0000313" key="8">
    <source>
        <dbReference type="Proteomes" id="UP000791080"/>
    </source>
</evidence>
<accession>A0ABT1JLL2</accession>
<sequence>MPRKVLGADTPGAYRQVHERRFTNVCEPWFNNGVARPRSTTDEQLIRAASAALAELGPRRLALAEIARRAGVVPATLVQRFGSKHGLLVAMSRASADEVRTTMRDAAKDAGDPVEAVRAAATSPYRALDNPDTAAHNLAALGTDLQDPELRQLLGEVYGRVSTELRRLVGAAVDAGELPGAPAPEVAGSVLAALVNGSALHWSMRPEGSLVHRLLADVDAVLDGWRRPPG</sequence>
<evidence type="ECO:0000313" key="7">
    <source>
        <dbReference type="EMBL" id="MCP2333059.1"/>
    </source>
</evidence>
<dbReference type="Proteomes" id="UP000791080">
    <property type="component" value="Unassembled WGS sequence"/>
</dbReference>
<evidence type="ECO:0000256" key="5">
    <source>
        <dbReference type="PROSITE-ProRule" id="PRU00335"/>
    </source>
</evidence>
<dbReference type="SUPFAM" id="SSF46689">
    <property type="entry name" value="Homeodomain-like"/>
    <property type="match status" value="1"/>
</dbReference>
<dbReference type="PANTHER" id="PTHR30055:SF234">
    <property type="entry name" value="HTH-TYPE TRANSCRIPTIONAL REGULATOR BETI"/>
    <property type="match status" value="1"/>
</dbReference>
<evidence type="ECO:0000256" key="4">
    <source>
        <dbReference type="ARBA" id="ARBA00023163"/>
    </source>
</evidence>
<keyword evidence="4" id="KW-0804">Transcription</keyword>
<dbReference type="SUPFAM" id="SSF48498">
    <property type="entry name" value="Tetracyclin repressor-like, C-terminal domain"/>
    <property type="match status" value="1"/>
</dbReference>
<feature type="DNA-binding region" description="H-T-H motif" evidence="5">
    <location>
        <begin position="62"/>
        <end position="81"/>
    </location>
</feature>
<gene>
    <name evidence="7" type="ORF">G443_003329</name>
</gene>
<keyword evidence="1" id="KW-0678">Repressor</keyword>
<dbReference type="InterPro" id="IPR001647">
    <property type="entry name" value="HTH_TetR"/>
</dbReference>
<comment type="caution">
    <text evidence="7">The sequence shown here is derived from an EMBL/GenBank/DDBJ whole genome shotgun (WGS) entry which is preliminary data.</text>
</comment>